<name>A0AAD2CI00_9STRA</name>
<dbReference type="GO" id="GO:0005783">
    <property type="term" value="C:endoplasmic reticulum"/>
    <property type="evidence" value="ECO:0007669"/>
    <property type="project" value="TreeGrafter"/>
</dbReference>
<evidence type="ECO:0000313" key="3">
    <source>
        <dbReference type="Proteomes" id="UP001295423"/>
    </source>
</evidence>
<feature type="transmembrane region" description="Helical" evidence="1">
    <location>
        <begin position="282"/>
        <end position="300"/>
    </location>
</feature>
<feature type="transmembrane region" description="Helical" evidence="1">
    <location>
        <begin position="306"/>
        <end position="326"/>
    </location>
</feature>
<dbReference type="PANTHER" id="PTHR21650">
    <property type="entry name" value="MEMBRALIN/KINETOCHORE PROTEIN NUF2"/>
    <property type="match status" value="1"/>
</dbReference>
<keyword evidence="3" id="KW-1185">Reference proteome</keyword>
<reference evidence="2" key="1">
    <citation type="submission" date="2023-08" db="EMBL/GenBank/DDBJ databases">
        <authorList>
            <person name="Audoor S."/>
            <person name="Bilcke G."/>
        </authorList>
    </citation>
    <scope>NUCLEOTIDE SEQUENCE</scope>
</reference>
<dbReference type="InterPro" id="IPR019144">
    <property type="entry name" value="Membralin"/>
</dbReference>
<dbReference type="EMBL" id="CAKOGP040000280">
    <property type="protein sequence ID" value="CAJ1933535.1"/>
    <property type="molecule type" value="Genomic_DNA"/>
</dbReference>
<accession>A0AAD2CI00</accession>
<dbReference type="GO" id="GO:0034976">
    <property type="term" value="P:response to endoplasmic reticulum stress"/>
    <property type="evidence" value="ECO:0007669"/>
    <property type="project" value="TreeGrafter"/>
</dbReference>
<feature type="transmembrane region" description="Helical" evidence="1">
    <location>
        <begin position="218"/>
        <end position="239"/>
    </location>
</feature>
<dbReference type="Proteomes" id="UP001295423">
    <property type="component" value="Unassembled WGS sequence"/>
</dbReference>
<dbReference type="AlphaFoldDB" id="A0AAD2CI00"/>
<feature type="transmembrane region" description="Helical" evidence="1">
    <location>
        <begin position="177"/>
        <end position="197"/>
    </location>
</feature>
<evidence type="ECO:0000256" key="1">
    <source>
        <dbReference type="SAM" id="Phobius"/>
    </source>
</evidence>
<gene>
    <name evidence="2" type="ORF">CYCCA115_LOCUS3349</name>
</gene>
<evidence type="ECO:0000313" key="2">
    <source>
        <dbReference type="EMBL" id="CAJ1933535.1"/>
    </source>
</evidence>
<feature type="transmembrane region" description="Helical" evidence="1">
    <location>
        <begin position="254"/>
        <end position="275"/>
    </location>
</feature>
<protein>
    <submittedName>
        <fullName evidence="2">Uncharacterized protein</fullName>
    </submittedName>
</protein>
<organism evidence="2 3">
    <name type="scientific">Cylindrotheca closterium</name>
    <dbReference type="NCBI Taxonomy" id="2856"/>
    <lineage>
        <taxon>Eukaryota</taxon>
        <taxon>Sar</taxon>
        <taxon>Stramenopiles</taxon>
        <taxon>Ochrophyta</taxon>
        <taxon>Bacillariophyta</taxon>
        <taxon>Bacillariophyceae</taxon>
        <taxon>Bacillariophycidae</taxon>
        <taxon>Bacillariales</taxon>
        <taxon>Bacillariaceae</taxon>
        <taxon>Cylindrotheca</taxon>
    </lineage>
</organism>
<proteinExistence type="predicted"/>
<dbReference type="PANTHER" id="PTHR21650:SF4">
    <property type="entry name" value="MEMBRALIN"/>
    <property type="match status" value="1"/>
</dbReference>
<keyword evidence="1" id="KW-0472">Membrane</keyword>
<sequence>MHKNFVFRLNQSNCASSCLSSYTQEADVIYLGVDSRLNHTMSIVERDANCKDIHSMSCTGEREVGDFNIEYSYSSRKGYLLLDDDDPITESLSVQYIIVSPHDLQCFGDGTLQFLAWELGMGWNTILMNWLLVFNKPDEIAYVRHTKTERLQELRIPSVKASGFQSFVKTAISKLSVLIQTFFLFFFCTTLVSFTLNETQERMLQFTQELSRLVARNLPINFLVTTHVLDSFIFCPLMVGKFFFLIEFYKGDRFLAFLFMSVVWFVEVFTVMSLRSYHGITYFPRIFFLLFCLFHIYYFANPSIGFSYLAFAVIVLFIIHSMMFFWHRYELPAVAFGYINMQRPRANAAFHQGPHDLPRPPRVRRVFQVSFDAMISSDTSLFRTAPSS</sequence>
<comment type="caution">
    <text evidence="2">The sequence shown here is derived from an EMBL/GenBank/DDBJ whole genome shotgun (WGS) entry which is preliminary data.</text>
</comment>
<dbReference type="Pfam" id="PF09746">
    <property type="entry name" value="Membralin"/>
    <property type="match status" value="1"/>
</dbReference>
<keyword evidence="1" id="KW-0812">Transmembrane</keyword>
<dbReference type="GO" id="GO:1904294">
    <property type="term" value="P:positive regulation of ERAD pathway"/>
    <property type="evidence" value="ECO:0007669"/>
    <property type="project" value="TreeGrafter"/>
</dbReference>
<keyword evidence="1" id="KW-1133">Transmembrane helix</keyword>